<reference evidence="1" key="1">
    <citation type="submission" date="2014-09" db="EMBL/GenBank/DDBJ databases">
        <authorList>
            <person name="Magalhaes I.L.F."/>
            <person name="Oliveira U."/>
            <person name="Santos F.R."/>
            <person name="Vidigal T.H.D.A."/>
            <person name="Brescovit A.D."/>
            <person name="Santos A.J."/>
        </authorList>
    </citation>
    <scope>NUCLEOTIDE SEQUENCE</scope>
    <source>
        <tissue evidence="1">Shoot tissue taken approximately 20 cm above the soil surface</tissue>
    </source>
</reference>
<protein>
    <submittedName>
        <fullName evidence="1">Uncharacterized protein</fullName>
    </submittedName>
</protein>
<proteinExistence type="predicted"/>
<accession>A0A0A9FCY4</accession>
<reference evidence="1" key="2">
    <citation type="journal article" date="2015" name="Data Brief">
        <title>Shoot transcriptome of the giant reed, Arundo donax.</title>
        <authorList>
            <person name="Barrero R.A."/>
            <person name="Guerrero F.D."/>
            <person name="Moolhuijzen P."/>
            <person name="Goolsby J.A."/>
            <person name="Tidwell J."/>
            <person name="Bellgard S.E."/>
            <person name="Bellgard M.I."/>
        </authorList>
    </citation>
    <scope>NUCLEOTIDE SEQUENCE</scope>
    <source>
        <tissue evidence="1">Shoot tissue taken approximately 20 cm above the soil surface</tissue>
    </source>
</reference>
<dbReference type="AlphaFoldDB" id="A0A0A9FCY4"/>
<sequence length="26" mass="3259">MPNLFLDYLREKHLNRFSFPHFVSFC</sequence>
<name>A0A0A9FCY4_ARUDO</name>
<evidence type="ECO:0000313" key="1">
    <source>
        <dbReference type="EMBL" id="JAE09074.1"/>
    </source>
</evidence>
<dbReference type="EMBL" id="GBRH01188822">
    <property type="protein sequence ID" value="JAE09074.1"/>
    <property type="molecule type" value="Transcribed_RNA"/>
</dbReference>
<organism evidence="1">
    <name type="scientific">Arundo donax</name>
    <name type="common">Giant reed</name>
    <name type="synonym">Donax arundinaceus</name>
    <dbReference type="NCBI Taxonomy" id="35708"/>
    <lineage>
        <taxon>Eukaryota</taxon>
        <taxon>Viridiplantae</taxon>
        <taxon>Streptophyta</taxon>
        <taxon>Embryophyta</taxon>
        <taxon>Tracheophyta</taxon>
        <taxon>Spermatophyta</taxon>
        <taxon>Magnoliopsida</taxon>
        <taxon>Liliopsida</taxon>
        <taxon>Poales</taxon>
        <taxon>Poaceae</taxon>
        <taxon>PACMAD clade</taxon>
        <taxon>Arundinoideae</taxon>
        <taxon>Arundineae</taxon>
        <taxon>Arundo</taxon>
    </lineage>
</organism>